<keyword evidence="9" id="KW-0406">Ion transport</keyword>
<dbReference type="EMBL" id="CP041242">
    <property type="protein sequence ID" value="QDH71746.1"/>
    <property type="molecule type" value="Genomic_DNA"/>
</dbReference>
<keyword evidence="3 14" id="KW-0813">Transport</keyword>
<keyword evidence="10 16" id="KW-0798">TonB box</keyword>
<name>A0A514BWG8_9GAMM</name>
<comment type="similarity">
    <text evidence="2 14 16">Belongs to the TonB-dependent receptor family.</text>
</comment>
<dbReference type="InterPro" id="IPR037066">
    <property type="entry name" value="Plug_dom_sf"/>
</dbReference>
<dbReference type="GO" id="GO:0015344">
    <property type="term" value="F:siderophore uptake transmembrane transporter activity"/>
    <property type="evidence" value="ECO:0007669"/>
    <property type="project" value="TreeGrafter"/>
</dbReference>
<keyword evidence="8" id="KW-0408">Iron</keyword>
<dbReference type="Proteomes" id="UP000317199">
    <property type="component" value="Chromosome"/>
</dbReference>
<dbReference type="AlphaFoldDB" id="A0A514BWG8"/>
<dbReference type="OrthoDB" id="127311at2"/>
<dbReference type="Gene3D" id="2.170.130.10">
    <property type="entry name" value="TonB-dependent receptor, plug domain"/>
    <property type="match status" value="1"/>
</dbReference>
<organism evidence="19 20">
    <name type="scientific">Marilutibacter alkalisoli</name>
    <dbReference type="NCBI Taxonomy" id="2591633"/>
    <lineage>
        <taxon>Bacteria</taxon>
        <taxon>Pseudomonadati</taxon>
        <taxon>Pseudomonadota</taxon>
        <taxon>Gammaproteobacteria</taxon>
        <taxon>Lysobacterales</taxon>
        <taxon>Lysobacteraceae</taxon>
        <taxon>Marilutibacter</taxon>
    </lineage>
</organism>
<keyword evidence="20" id="KW-1185">Reference proteome</keyword>
<dbReference type="InterPro" id="IPR010917">
    <property type="entry name" value="TonB_rcpt_CS"/>
</dbReference>
<dbReference type="Gene3D" id="2.40.170.20">
    <property type="entry name" value="TonB-dependent receptor, beta-barrel domain"/>
    <property type="match status" value="1"/>
</dbReference>
<dbReference type="NCBIfam" id="TIGR01783">
    <property type="entry name" value="TonB-siderophor"/>
    <property type="match status" value="1"/>
</dbReference>
<gene>
    <name evidence="19" type="ORF">FKV23_06165</name>
</gene>
<dbReference type="Pfam" id="PF07715">
    <property type="entry name" value="Plug"/>
    <property type="match status" value="1"/>
</dbReference>
<reference evidence="19 20" key="1">
    <citation type="submission" date="2019-06" db="EMBL/GenBank/DDBJ databases">
        <title>Lysobacter alkalisoli sp. nov. isolated from saline-alkali soil.</title>
        <authorList>
            <person name="Sun J.-Q."/>
            <person name="Xu L."/>
        </authorList>
    </citation>
    <scope>NUCLEOTIDE SEQUENCE [LARGE SCALE GENOMIC DNA]</scope>
    <source>
        <strain evidence="19 20">SJ-36</strain>
    </source>
</reference>
<evidence type="ECO:0000256" key="13">
    <source>
        <dbReference type="ARBA" id="ARBA00023237"/>
    </source>
</evidence>
<evidence type="ECO:0000313" key="20">
    <source>
        <dbReference type="Proteomes" id="UP000317199"/>
    </source>
</evidence>
<dbReference type="PROSITE" id="PS01156">
    <property type="entry name" value="TONB_DEPENDENT_REC_2"/>
    <property type="match status" value="1"/>
</dbReference>
<evidence type="ECO:0000313" key="19">
    <source>
        <dbReference type="EMBL" id="QDH71746.1"/>
    </source>
</evidence>
<dbReference type="InterPro" id="IPR000531">
    <property type="entry name" value="Beta-barrel_TonB"/>
</dbReference>
<dbReference type="InterPro" id="IPR010105">
    <property type="entry name" value="TonB_sidphr_rcpt"/>
</dbReference>
<evidence type="ECO:0000256" key="9">
    <source>
        <dbReference type="ARBA" id="ARBA00023065"/>
    </source>
</evidence>
<evidence type="ECO:0000256" key="2">
    <source>
        <dbReference type="ARBA" id="ARBA00009810"/>
    </source>
</evidence>
<proteinExistence type="inferred from homology"/>
<dbReference type="GO" id="GO:0015891">
    <property type="term" value="P:siderophore transport"/>
    <property type="evidence" value="ECO:0007669"/>
    <property type="project" value="InterPro"/>
</dbReference>
<evidence type="ECO:0000256" key="7">
    <source>
        <dbReference type="ARBA" id="ARBA00022729"/>
    </source>
</evidence>
<sequence length="703" mass="77712">MTLSLPGLAAAQQADAAGDRTDPSVTDLDSVQVVGRAQSLYKVDDSTTATRTQTPLEWVPQAVQVLPRQLIDDQAAHQVTDLYRSISGISFFSYAGVTLRGFRQENVLYDGLRGDPYAGFSVPQLFDIERIEVLKGPAGALYGGGDPGGVINYITRKPRRTPGTSIELQAGNYDFLAGSFQSTGPVAGSERLFYRVGVYGETAEPFRWNTDNEVRMGDAALSLDVGSTGTLTFKVTDIEQDQAGNRLRGVPVTDNGLFLTDRRWNHNEASDFLDMDARIALAIYTASPTAALDIDAAVRWFYNDERQQYHEPWGLIDRDGDGTEEWMTRQFRDQARHVEGLAANFNGVWRTQVGGLGHTVLFGVDGYREDNDFFGRTAHSLDVIAGGTVPGVDLFDPEYGLASIADYDFTPWRSTRVRGTRYGIYLQDQIELGPRWQLLAGLRWDGFEDEDRANGGRVDGDDLGWRLGTVWALTGEVHAYANVASGFKPQSAGNQGTAVGGPFDPEHSRQQEIGLKTAFADGRVTLNSALYRIERSNVLQATGETVDGVNQLAPLGLVRSDGLELDLLADLTTHWVLNASYAYNDARVIDAGVSGITNSVGDRFANAPRNTFGLWTRYELPALRSAIGFGADYVDERLSLSGQRVKPYTIYDLSWQTEWNGWHFQANIKNLFDKVYAASGFIDRTGHFPGEPRRFYLQARYRF</sequence>
<dbReference type="SUPFAM" id="SSF56935">
    <property type="entry name" value="Porins"/>
    <property type="match status" value="1"/>
</dbReference>
<keyword evidence="4 14" id="KW-1134">Transmembrane beta strand</keyword>
<evidence type="ECO:0000256" key="16">
    <source>
        <dbReference type="RuleBase" id="RU003357"/>
    </source>
</evidence>
<dbReference type="CDD" id="cd01347">
    <property type="entry name" value="ligand_gated_channel"/>
    <property type="match status" value="1"/>
</dbReference>
<evidence type="ECO:0000256" key="8">
    <source>
        <dbReference type="ARBA" id="ARBA00023004"/>
    </source>
</evidence>
<dbReference type="InterPro" id="IPR039426">
    <property type="entry name" value="TonB-dep_rcpt-like"/>
</dbReference>
<evidence type="ECO:0000259" key="17">
    <source>
        <dbReference type="Pfam" id="PF00593"/>
    </source>
</evidence>
<evidence type="ECO:0000256" key="6">
    <source>
        <dbReference type="ARBA" id="ARBA00022692"/>
    </source>
</evidence>
<evidence type="ECO:0000256" key="10">
    <source>
        <dbReference type="ARBA" id="ARBA00023077"/>
    </source>
</evidence>
<evidence type="ECO:0000256" key="11">
    <source>
        <dbReference type="ARBA" id="ARBA00023136"/>
    </source>
</evidence>
<dbReference type="PROSITE" id="PS52016">
    <property type="entry name" value="TONB_DEPENDENT_REC_3"/>
    <property type="match status" value="1"/>
</dbReference>
<keyword evidence="7" id="KW-0732">Signal</keyword>
<evidence type="ECO:0000259" key="18">
    <source>
        <dbReference type="Pfam" id="PF07715"/>
    </source>
</evidence>
<evidence type="ECO:0000256" key="1">
    <source>
        <dbReference type="ARBA" id="ARBA00004571"/>
    </source>
</evidence>
<evidence type="ECO:0000256" key="3">
    <source>
        <dbReference type="ARBA" id="ARBA00022448"/>
    </source>
</evidence>
<evidence type="ECO:0000256" key="4">
    <source>
        <dbReference type="ARBA" id="ARBA00022452"/>
    </source>
</evidence>
<keyword evidence="11 14" id="KW-0472">Membrane</keyword>
<dbReference type="GO" id="GO:0038023">
    <property type="term" value="F:signaling receptor activity"/>
    <property type="evidence" value="ECO:0007669"/>
    <property type="project" value="InterPro"/>
</dbReference>
<evidence type="ECO:0000256" key="14">
    <source>
        <dbReference type="PROSITE-ProRule" id="PRU01360"/>
    </source>
</evidence>
<accession>A0A514BWG8</accession>
<feature type="domain" description="TonB-dependent receptor plug" evidence="18">
    <location>
        <begin position="59"/>
        <end position="150"/>
    </location>
</feature>
<keyword evidence="6 14" id="KW-0812">Transmembrane</keyword>
<evidence type="ECO:0000256" key="12">
    <source>
        <dbReference type="ARBA" id="ARBA00023170"/>
    </source>
</evidence>
<comment type="subcellular location">
    <subcellularLocation>
        <location evidence="1 14">Cell outer membrane</location>
        <topology evidence="1 14">Multi-pass membrane protein</topology>
    </subcellularLocation>
</comment>
<dbReference type="GO" id="GO:0009279">
    <property type="term" value="C:cell outer membrane"/>
    <property type="evidence" value="ECO:0007669"/>
    <property type="project" value="UniProtKB-SubCell"/>
</dbReference>
<keyword evidence="13 14" id="KW-0998">Cell outer membrane</keyword>
<dbReference type="KEGG" id="lyj:FKV23_06165"/>
<feature type="domain" description="TonB-dependent receptor-like beta-barrel" evidence="17">
    <location>
        <begin position="250"/>
        <end position="671"/>
    </location>
</feature>
<dbReference type="InterPro" id="IPR012910">
    <property type="entry name" value="Plug_dom"/>
</dbReference>
<feature type="short sequence motif" description="TonB C-terminal box" evidence="15">
    <location>
        <begin position="686"/>
        <end position="703"/>
    </location>
</feature>
<dbReference type="Pfam" id="PF00593">
    <property type="entry name" value="TonB_dep_Rec_b-barrel"/>
    <property type="match status" value="1"/>
</dbReference>
<evidence type="ECO:0000256" key="15">
    <source>
        <dbReference type="PROSITE-ProRule" id="PRU10144"/>
    </source>
</evidence>
<keyword evidence="5" id="KW-0410">Iron transport</keyword>
<dbReference type="InterPro" id="IPR036942">
    <property type="entry name" value="Beta-barrel_TonB_sf"/>
</dbReference>
<evidence type="ECO:0000256" key="5">
    <source>
        <dbReference type="ARBA" id="ARBA00022496"/>
    </source>
</evidence>
<dbReference type="PANTHER" id="PTHR32552:SF68">
    <property type="entry name" value="FERRICHROME OUTER MEMBRANE TRANSPORTER_PHAGE RECEPTOR"/>
    <property type="match status" value="1"/>
</dbReference>
<keyword evidence="12 19" id="KW-0675">Receptor</keyword>
<protein>
    <submittedName>
        <fullName evidence="19">TonB-dependent receptor</fullName>
    </submittedName>
</protein>
<dbReference type="PANTHER" id="PTHR32552">
    <property type="entry name" value="FERRICHROME IRON RECEPTOR-RELATED"/>
    <property type="match status" value="1"/>
</dbReference>